<dbReference type="Proteomes" id="UP000789508">
    <property type="component" value="Unassembled WGS sequence"/>
</dbReference>
<evidence type="ECO:0000313" key="3">
    <source>
        <dbReference type="Proteomes" id="UP000789508"/>
    </source>
</evidence>
<accession>A0A9N9F171</accession>
<proteinExistence type="predicted"/>
<comment type="caution">
    <text evidence="2">The sequence shown here is derived from an EMBL/GenBank/DDBJ whole genome shotgun (WGS) entry which is preliminary data.</text>
</comment>
<dbReference type="AlphaFoldDB" id="A0A9N9F171"/>
<dbReference type="OrthoDB" id="2393590at2759"/>
<dbReference type="EMBL" id="CAJVPS010000681">
    <property type="protein sequence ID" value="CAG8503055.1"/>
    <property type="molecule type" value="Genomic_DNA"/>
</dbReference>
<protein>
    <submittedName>
        <fullName evidence="2">2613_t:CDS:1</fullName>
    </submittedName>
</protein>
<gene>
    <name evidence="2" type="ORF">ALEPTO_LOCUS3582</name>
</gene>
<reference evidence="2" key="1">
    <citation type="submission" date="2021-06" db="EMBL/GenBank/DDBJ databases">
        <authorList>
            <person name="Kallberg Y."/>
            <person name="Tangrot J."/>
            <person name="Rosling A."/>
        </authorList>
    </citation>
    <scope>NUCLEOTIDE SEQUENCE</scope>
    <source>
        <strain evidence="2">FL130A</strain>
    </source>
</reference>
<organism evidence="2 3">
    <name type="scientific">Ambispora leptoticha</name>
    <dbReference type="NCBI Taxonomy" id="144679"/>
    <lineage>
        <taxon>Eukaryota</taxon>
        <taxon>Fungi</taxon>
        <taxon>Fungi incertae sedis</taxon>
        <taxon>Mucoromycota</taxon>
        <taxon>Glomeromycotina</taxon>
        <taxon>Glomeromycetes</taxon>
        <taxon>Archaeosporales</taxon>
        <taxon>Ambisporaceae</taxon>
        <taxon>Ambispora</taxon>
    </lineage>
</organism>
<evidence type="ECO:0000256" key="1">
    <source>
        <dbReference type="SAM" id="MobiDB-lite"/>
    </source>
</evidence>
<keyword evidence="3" id="KW-1185">Reference proteome</keyword>
<feature type="region of interest" description="Disordered" evidence="1">
    <location>
        <begin position="38"/>
        <end position="59"/>
    </location>
</feature>
<sequence>MLIEQGHDAPQTDEEKMIFESFFDPMIREIAYSIAEGGDGSEYETSESSSSSLSAARNEHERTLKKRVSVIGKLIEDVLSDHYNNYYANLA</sequence>
<evidence type="ECO:0000313" key="2">
    <source>
        <dbReference type="EMBL" id="CAG8503055.1"/>
    </source>
</evidence>
<name>A0A9N9F171_9GLOM</name>